<evidence type="ECO:0000256" key="1">
    <source>
        <dbReference type="SAM" id="MobiDB-lite"/>
    </source>
</evidence>
<dbReference type="AlphaFoldDB" id="A0A0E9VSN4"/>
<dbReference type="EMBL" id="GBXM01027468">
    <property type="protein sequence ID" value="JAH81109.1"/>
    <property type="molecule type" value="Transcribed_RNA"/>
</dbReference>
<reference evidence="2" key="1">
    <citation type="submission" date="2014-11" db="EMBL/GenBank/DDBJ databases">
        <authorList>
            <person name="Amaro Gonzalez C."/>
        </authorList>
    </citation>
    <scope>NUCLEOTIDE SEQUENCE</scope>
</reference>
<name>A0A0E9VSN4_ANGAN</name>
<proteinExistence type="predicted"/>
<accession>A0A0E9VSN4</accession>
<sequence>MQRAQRMRAPCGERWIKGDKSDSMEGKNEITKSSTRGSESKWDISDGPNLNWDKERRSHTAQVYEQREE</sequence>
<feature type="region of interest" description="Disordered" evidence="1">
    <location>
        <begin position="1"/>
        <end position="69"/>
    </location>
</feature>
<feature type="compositionally biased region" description="Basic and acidic residues" evidence="1">
    <location>
        <begin position="14"/>
        <end position="30"/>
    </location>
</feature>
<protein>
    <submittedName>
        <fullName evidence="2">Uncharacterized protein</fullName>
    </submittedName>
</protein>
<reference evidence="2" key="2">
    <citation type="journal article" date="2015" name="Fish Shellfish Immunol.">
        <title>Early steps in the European eel (Anguilla anguilla)-Vibrio vulnificus interaction in the gills: Role of the RtxA13 toxin.</title>
        <authorList>
            <person name="Callol A."/>
            <person name="Pajuelo D."/>
            <person name="Ebbesson L."/>
            <person name="Teles M."/>
            <person name="MacKenzie S."/>
            <person name="Amaro C."/>
        </authorList>
    </citation>
    <scope>NUCLEOTIDE SEQUENCE</scope>
</reference>
<evidence type="ECO:0000313" key="2">
    <source>
        <dbReference type="EMBL" id="JAH81109.1"/>
    </source>
</evidence>
<organism evidence="2">
    <name type="scientific">Anguilla anguilla</name>
    <name type="common">European freshwater eel</name>
    <name type="synonym">Muraena anguilla</name>
    <dbReference type="NCBI Taxonomy" id="7936"/>
    <lineage>
        <taxon>Eukaryota</taxon>
        <taxon>Metazoa</taxon>
        <taxon>Chordata</taxon>
        <taxon>Craniata</taxon>
        <taxon>Vertebrata</taxon>
        <taxon>Euteleostomi</taxon>
        <taxon>Actinopterygii</taxon>
        <taxon>Neopterygii</taxon>
        <taxon>Teleostei</taxon>
        <taxon>Anguilliformes</taxon>
        <taxon>Anguillidae</taxon>
        <taxon>Anguilla</taxon>
    </lineage>
</organism>